<dbReference type="InterPro" id="IPR007115">
    <property type="entry name" value="6-PTP_synth/QueD"/>
</dbReference>
<dbReference type="Gene3D" id="3.30.479.10">
    <property type="entry name" value="6-pyruvoyl tetrahydropterin synthase/QueD"/>
    <property type="match status" value="1"/>
</dbReference>
<evidence type="ECO:0000313" key="11">
    <source>
        <dbReference type="EMBL" id="QTX31224.1"/>
    </source>
</evidence>
<evidence type="ECO:0000256" key="5">
    <source>
        <dbReference type="ARBA" id="ARBA00022833"/>
    </source>
</evidence>
<keyword evidence="8" id="KW-0671">Queuosine biosynthesis</keyword>
<feature type="active site" description="Proton acceptor" evidence="9">
    <location>
        <position position="22"/>
    </location>
</feature>
<dbReference type="SUPFAM" id="SSF55620">
    <property type="entry name" value="Tetrahydrobiopterin biosynthesis enzymes-like"/>
    <property type="match status" value="1"/>
</dbReference>
<keyword evidence="5 8" id="KW-0862">Zinc</keyword>
<dbReference type="Pfam" id="PF01242">
    <property type="entry name" value="PTPS"/>
    <property type="match status" value="1"/>
</dbReference>
<dbReference type="GO" id="GO:0070497">
    <property type="term" value="F:6-carboxytetrahydropterin synthase activity"/>
    <property type="evidence" value="ECO:0007669"/>
    <property type="project" value="UniProtKB-EC"/>
</dbReference>
<comment type="pathway">
    <text evidence="1 8">Purine metabolism; 7-cyano-7-deazaguanine biosynthesis.</text>
</comment>
<dbReference type="InterPro" id="IPR038418">
    <property type="entry name" value="6-PTP_synth/QueD_sf"/>
</dbReference>
<evidence type="ECO:0000256" key="2">
    <source>
        <dbReference type="ARBA" id="ARBA00008900"/>
    </source>
</evidence>
<dbReference type="RefSeq" id="WP_274372369.1">
    <property type="nucleotide sequence ID" value="NZ_CP072943.1"/>
</dbReference>
<dbReference type="KEGG" id="aram:KAR29_07370"/>
<comment type="cofactor">
    <cofactor evidence="8 10">
        <name>Zn(2+)</name>
        <dbReference type="ChEBI" id="CHEBI:29105"/>
    </cofactor>
    <text evidence="8 10">Binds 1 zinc ion per subunit.</text>
</comment>
<evidence type="ECO:0000313" key="12">
    <source>
        <dbReference type="Proteomes" id="UP000671879"/>
    </source>
</evidence>
<evidence type="ECO:0000256" key="8">
    <source>
        <dbReference type="PIRNR" id="PIRNR006113"/>
    </source>
</evidence>
<dbReference type="NCBIfam" id="TIGR03367">
    <property type="entry name" value="queuosine_QueD"/>
    <property type="match status" value="1"/>
</dbReference>
<reference evidence="12" key="1">
    <citation type="submission" date="2021-04" db="EMBL/GenBank/DDBJ databases">
        <title>A novel Synergistetes isolate from a pyrite-forming mixed culture.</title>
        <authorList>
            <person name="Bunk B."/>
            <person name="Sproer C."/>
            <person name="Spring S."/>
            <person name="Pester M."/>
        </authorList>
    </citation>
    <scope>NUCLEOTIDE SEQUENCE [LARGE SCALE GENOMIC DNA]</scope>
    <source>
        <strain evidence="12">J.5.4.2-T.3.5.2</strain>
    </source>
</reference>
<comment type="similarity">
    <text evidence="2 8">Belongs to the PTPS family. QueD subfamily.</text>
</comment>
<evidence type="ECO:0000256" key="3">
    <source>
        <dbReference type="ARBA" id="ARBA00018141"/>
    </source>
</evidence>
<accession>A0A9Q7EUE9</accession>
<dbReference type="EC" id="4.-.-.-" evidence="8"/>
<evidence type="ECO:0000256" key="10">
    <source>
        <dbReference type="PIRSR" id="PIRSR006113-2"/>
    </source>
</evidence>
<dbReference type="PANTHER" id="PTHR12589:SF7">
    <property type="entry name" value="6-PYRUVOYL TETRAHYDROBIOPTERIN SYNTHASE"/>
    <property type="match status" value="1"/>
</dbReference>
<sequence length="126" mass="14702">MFLKRTFSFDAAHRLIHYHGKCEALHGHTYRLAVTLRGETDREGMILDFVELKAIVNEKVLSRLDHAYLNDLLEQPTAEYIARWIWGELETPLARPNCRLHEIEVWETASSSVILRREDMEPGRVS</sequence>
<keyword evidence="4 8" id="KW-0479">Metal-binding</keyword>
<evidence type="ECO:0000256" key="1">
    <source>
        <dbReference type="ARBA" id="ARBA00005061"/>
    </source>
</evidence>
<dbReference type="GO" id="GO:0046872">
    <property type="term" value="F:metal ion binding"/>
    <property type="evidence" value="ECO:0007669"/>
    <property type="project" value="UniProtKB-KW"/>
</dbReference>
<proteinExistence type="inferred from homology"/>
<protein>
    <recommendedName>
        <fullName evidence="3 8">6-carboxy-5,6,7,8-tetrahydropterin synthase</fullName>
        <ecNumber evidence="8">4.-.-.-</ecNumber>
    </recommendedName>
</protein>
<evidence type="ECO:0000256" key="9">
    <source>
        <dbReference type="PIRSR" id="PIRSR006113-1"/>
    </source>
</evidence>
<dbReference type="GO" id="GO:0008616">
    <property type="term" value="P:tRNA queuosine(34) biosynthetic process"/>
    <property type="evidence" value="ECO:0007669"/>
    <property type="project" value="UniProtKB-KW"/>
</dbReference>
<feature type="active site" description="Charge relay system" evidence="9">
    <location>
        <position position="66"/>
    </location>
</feature>
<dbReference type="PIRSF" id="PIRSF006113">
    <property type="entry name" value="PTP_synth"/>
    <property type="match status" value="1"/>
</dbReference>
<gene>
    <name evidence="11" type="primary">queD</name>
    <name evidence="11" type="ORF">KAR29_07370</name>
</gene>
<evidence type="ECO:0000256" key="7">
    <source>
        <dbReference type="ARBA" id="ARBA00048807"/>
    </source>
</evidence>
<feature type="binding site" evidence="10">
    <location>
        <position position="13"/>
    </location>
    <ligand>
        <name>Zn(2+)</name>
        <dbReference type="ChEBI" id="CHEBI:29105"/>
    </ligand>
</feature>
<dbReference type="EMBL" id="CP072943">
    <property type="protein sequence ID" value="QTX31224.1"/>
    <property type="molecule type" value="Genomic_DNA"/>
</dbReference>
<dbReference type="Proteomes" id="UP000671879">
    <property type="component" value="Chromosome"/>
</dbReference>
<keyword evidence="12" id="KW-1185">Reference proteome</keyword>
<evidence type="ECO:0000256" key="4">
    <source>
        <dbReference type="ARBA" id="ARBA00022723"/>
    </source>
</evidence>
<dbReference type="PANTHER" id="PTHR12589">
    <property type="entry name" value="PYRUVOYL TETRAHYDROBIOPTERIN SYNTHASE"/>
    <property type="match status" value="1"/>
</dbReference>
<feature type="binding site" evidence="10">
    <location>
        <position position="26"/>
    </location>
    <ligand>
        <name>Zn(2+)</name>
        <dbReference type="ChEBI" id="CHEBI:29105"/>
    </ligand>
</feature>
<name>A0A9Q7EUE9_9BACT</name>
<organism evidence="11 12">
    <name type="scientific">Aminithiophilus ramosus</name>
    <dbReference type="NCBI Taxonomy" id="3029084"/>
    <lineage>
        <taxon>Bacteria</taxon>
        <taxon>Thermotogati</taxon>
        <taxon>Synergistota</taxon>
        <taxon>Synergistia</taxon>
        <taxon>Synergistales</taxon>
        <taxon>Aminithiophilaceae</taxon>
        <taxon>Aminithiophilus</taxon>
    </lineage>
</organism>
<comment type="catalytic activity">
    <reaction evidence="7 8">
        <text>7,8-dihydroneopterin 3'-triphosphate + H2O = 6-carboxy-5,6,7,8-tetrahydropterin + triphosphate + acetaldehyde + 2 H(+)</text>
        <dbReference type="Rhea" id="RHEA:27966"/>
        <dbReference type="ChEBI" id="CHEBI:15343"/>
        <dbReference type="ChEBI" id="CHEBI:15377"/>
        <dbReference type="ChEBI" id="CHEBI:15378"/>
        <dbReference type="ChEBI" id="CHEBI:18036"/>
        <dbReference type="ChEBI" id="CHEBI:58462"/>
        <dbReference type="ChEBI" id="CHEBI:61032"/>
        <dbReference type="EC" id="4.1.2.50"/>
    </reaction>
</comment>
<keyword evidence="6 8" id="KW-0456">Lyase</keyword>
<feature type="active site" description="Charge relay system" evidence="9">
    <location>
        <position position="107"/>
    </location>
</feature>
<evidence type="ECO:0000256" key="6">
    <source>
        <dbReference type="ARBA" id="ARBA00023239"/>
    </source>
</evidence>
<dbReference type="AlphaFoldDB" id="A0A9Q7EUE9"/>
<feature type="binding site" evidence="10">
    <location>
        <position position="28"/>
    </location>
    <ligand>
        <name>Zn(2+)</name>
        <dbReference type="ChEBI" id="CHEBI:29105"/>
    </ligand>
</feature>